<reference evidence="2 3" key="1">
    <citation type="submission" date="2023-12" db="EMBL/GenBank/DDBJ databases">
        <title>Description of new species of Mycobacterium terrae complex isolated from sewage at the Sao Paulo Zoological Park Foundation in Brazil.</title>
        <authorList>
            <person name="Romagnoli C.L."/>
            <person name="Conceicao E.C."/>
            <person name="Machado E."/>
            <person name="Barreto L.B.P.F."/>
            <person name="Sharma A."/>
            <person name="Silva N.M."/>
            <person name="Marques L.E."/>
            <person name="Juliana M.A."/>
            <person name="Lourenco M.C.S."/>
            <person name="Digiampietri L.A."/>
            <person name="Suffys P.N."/>
            <person name="Viana-Niero C."/>
        </authorList>
    </citation>
    <scope>NUCLEOTIDE SEQUENCE [LARGE SCALE GENOMIC DNA]</scope>
    <source>
        <strain evidence="2 3">MYC098</strain>
    </source>
</reference>
<feature type="non-terminal residue" evidence="2">
    <location>
        <position position="63"/>
    </location>
</feature>
<name>A0ABU5XGZ7_9MYCO</name>
<protein>
    <submittedName>
        <fullName evidence="2">Uncharacterized protein</fullName>
    </submittedName>
</protein>
<feature type="transmembrane region" description="Helical" evidence="1">
    <location>
        <begin position="21"/>
        <end position="41"/>
    </location>
</feature>
<sequence length="63" mass="6747">MAHRRSATRFRRQRKAQTPHRIARGVGLGTSACAVLVFGTAPLTTAPVAQAEFDDMIEAAIAP</sequence>
<keyword evidence="1" id="KW-1133">Transmembrane helix</keyword>
<organism evidence="2 3">
    <name type="scientific">[Mycobacterium] crassicus</name>
    <dbReference type="NCBI Taxonomy" id="2872309"/>
    <lineage>
        <taxon>Bacteria</taxon>
        <taxon>Bacillati</taxon>
        <taxon>Actinomycetota</taxon>
        <taxon>Actinomycetes</taxon>
        <taxon>Mycobacteriales</taxon>
        <taxon>Mycobacteriaceae</taxon>
        <taxon>Mycolicibacter</taxon>
    </lineage>
</organism>
<evidence type="ECO:0000313" key="2">
    <source>
        <dbReference type="EMBL" id="MEB3021575.1"/>
    </source>
</evidence>
<proteinExistence type="predicted"/>
<evidence type="ECO:0000256" key="1">
    <source>
        <dbReference type="SAM" id="Phobius"/>
    </source>
</evidence>
<accession>A0ABU5XGZ7</accession>
<keyword evidence="1" id="KW-0812">Transmembrane</keyword>
<evidence type="ECO:0000313" key="3">
    <source>
        <dbReference type="Proteomes" id="UP001299596"/>
    </source>
</evidence>
<keyword evidence="1" id="KW-0472">Membrane</keyword>
<keyword evidence="3" id="KW-1185">Reference proteome</keyword>
<comment type="caution">
    <text evidence="2">The sequence shown here is derived from an EMBL/GenBank/DDBJ whole genome shotgun (WGS) entry which is preliminary data.</text>
</comment>
<gene>
    <name evidence="2" type="ORF">K6T79_11005</name>
</gene>
<dbReference type="EMBL" id="JAYJJR010000005">
    <property type="protein sequence ID" value="MEB3021575.1"/>
    <property type="molecule type" value="Genomic_DNA"/>
</dbReference>
<dbReference type="Proteomes" id="UP001299596">
    <property type="component" value="Unassembled WGS sequence"/>
</dbReference>
<dbReference type="RefSeq" id="WP_329781995.1">
    <property type="nucleotide sequence ID" value="NZ_JAYJJR010000005.1"/>
</dbReference>